<comment type="caution">
    <text evidence="6">The sequence shown here is derived from an EMBL/GenBank/DDBJ whole genome shotgun (WGS) entry which is preliminary data.</text>
</comment>
<organism evidence="6 7">
    <name type="scientific">Citrus x changshan-huyou</name>
    <dbReference type="NCBI Taxonomy" id="2935761"/>
    <lineage>
        <taxon>Eukaryota</taxon>
        <taxon>Viridiplantae</taxon>
        <taxon>Streptophyta</taxon>
        <taxon>Embryophyta</taxon>
        <taxon>Tracheophyta</taxon>
        <taxon>Spermatophyta</taxon>
        <taxon>Magnoliopsida</taxon>
        <taxon>eudicotyledons</taxon>
        <taxon>Gunneridae</taxon>
        <taxon>Pentapetalae</taxon>
        <taxon>rosids</taxon>
        <taxon>malvids</taxon>
        <taxon>Sapindales</taxon>
        <taxon>Rutaceae</taxon>
        <taxon>Aurantioideae</taxon>
        <taxon>Citrus</taxon>
    </lineage>
</organism>
<dbReference type="InterPro" id="IPR035595">
    <property type="entry name" value="UDP_glycos_trans_CS"/>
</dbReference>
<gene>
    <name evidence="6" type="ORF">WN944_002839</name>
</gene>
<evidence type="ECO:0000313" key="7">
    <source>
        <dbReference type="Proteomes" id="UP001428341"/>
    </source>
</evidence>
<evidence type="ECO:0000256" key="2">
    <source>
        <dbReference type="ARBA" id="ARBA00022676"/>
    </source>
</evidence>
<dbReference type="FunFam" id="3.40.50.2000:FF:000129">
    <property type="entry name" value="Glycosyltransferase"/>
    <property type="match status" value="1"/>
</dbReference>
<evidence type="ECO:0000256" key="3">
    <source>
        <dbReference type="ARBA" id="ARBA00022679"/>
    </source>
</evidence>
<comment type="similarity">
    <text evidence="1 4">Belongs to the UDP-glycosyltransferase family.</text>
</comment>
<protein>
    <recommendedName>
        <fullName evidence="5">Glycosyltransferase</fullName>
        <ecNumber evidence="5">2.4.1.-</ecNumber>
    </recommendedName>
</protein>
<proteinExistence type="inferred from homology"/>
<name>A0AAP0MJS5_9ROSI</name>
<dbReference type="Proteomes" id="UP001428341">
    <property type="component" value="Unassembled WGS sequence"/>
</dbReference>
<dbReference type="CDD" id="cd03784">
    <property type="entry name" value="GT1_Gtf-like"/>
    <property type="match status" value="1"/>
</dbReference>
<keyword evidence="7" id="KW-1185">Reference proteome</keyword>
<dbReference type="GO" id="GO:0080043">
    <property type="term" value="F:quercetin 3-O-glucosyltransferase activity"/>
    <property type="evidence" value="ECO:0007669"/>
    <property type="project" value="TreeGrafter"/>
</dbReference>
<dbReference type="SUPFAM" id="SSF53756">
    <property type="entry name" value="UDP-Glycosyltransferase/glycogen phosphorylase"/>
    <property type="match status" value="1"/>
</dbReference>
<dbReference type="FunFam" id="3.40.50.2000:FF:000091">
    <property type="entry name" value="Glycosyltransferase"/>
    <property type="match status" value="1"/>
</dbReference>
<dbReference type="PANTHER" id="PTHR11926">
    <property type="entry name" value="GLUCOSYL/GLUCURONOSYL TRANSFERASES"/>
    <property type="match status" value="1"/>
</dbReference>
<sequence length="454" mass="49827">MSEAAGSTQRRHVAVLAFPFGTHAAPLLDLVRRLSEAALEEEVTFSFFSTAQSNGSLFMEKDELRDCKIVPYNVESGLPEGFRFTGNPREPVEHFLKATPGNFVRALEKAVAKTGLEISCLITDAFLWFAAEMAEEMRVPWIAYWTAGPRSLLAHVDSDIIREIIGVNGPENQTLESIPGFSSIRAKDLPEGIISGPLDSSFPRMLDKMGKTLPKATVVAINSYEELDPIVVETLKSRFRKFLDVGPSTLTSPPPVSDPHGCLPWLNEHENASVIYISFGSMITPPRAEVIALAEALEAIGFPFLWSFRGNAEEQLPKGFLERTKSYGKVVPWAPQLKILEHSSVCVFVTHCGWNSTIEGITGGVPMVCRPVFADQALNQRIIETAWGIGVGVKGEKFTKDETVNALKQVLSSEEGKRMRENVGALKKLAFKAAESNGSSTKNFKALVEVVNMT</sequence>
<evidence type="ECO:0000256" key="5">
    <source>
        <dbReference type="RuleBase" id="RU362057"/>
    </source>
</evidence>
<dbReference type="EMBL" id="JBCGBO010000004">
    <property type="protein sequence ID" value="KAK9210469.1"/>
    <property type="molecule type" value="Genomic_DNA"/>
</dbReference>
<dbReference type="PROSITE" id="PS00375">
    <property type="entry name" value="UDPGT"/>
    <property type="match status" value="1"/>
</dbReference>
<dbReference type="PANTHER" id="PTHR11926:SF1560">
    <property type="entry name" value="UDP-GLYCOSYLTRANSFERASE 74E1-RELATED"/>
    <property type="match status" value="1"/>
</dbReference>
<evidence type="ECO:0000256" key="4">
    <source>
        <dbReference type="RuleBase" id="RU003718"/>
    </source>
</evidence>
<dbReference type="InterPro" id="IPR002213">
    <property type="entry name" value="UDP_glucos_trans"/>
</dbReference>
<evidence type="ECO:0000313" key="6">
    <source>
        <dbReference type="EMBL" id="KAK9210469.1"/>
    </source>
</evidence>
<keyword evidence="2 4" id="KW-0328">Glycosyltransferase</keyword>
<dbReference type="Pfam" id="PF00201">
    <property type="entry name" value="UDPGT"/>
    <property type="match status" value="1"/>
</dbReference>
<dbReference type="GO" id="GO:0080044">
    <property type="term" value="F:quercetin 7-O-glucosyltransferase activity"/>
    <property type="evidence" value="ECO:0007669"/>
    <property type="project" value="TreeGrafter"/>
</dbReference>
<dbReference type="Gene3D" id="3.40.50.2000">
    <property type="entry name" value="Glycogen Phosphorylase B"/>
    <property type="match status" value="2"/>
</dbReference>
<keyword evidence="3 4" id="KW-0808">Transferase</keyword>
<reference evidence="6 7" key="1">
    <citation type="submission" date="2024-05" db="EMBL/GenBank/DDBJ databases">
        <title>Haplotype-resolved chromosome-level genome assembly of Huyou (Citrus changshanensis).</title>
        <authorList>
            <person name="Miao C."/>
            <person name="Chen W."/>
            <person name="Wu Y."/>
            <person name="Wang L."/>
            <person name="Zhao S."/>
            <person name="Grierson D."/>
            <person name="Xu C."/>
            <person name="Chen K."/>
        </authorList>
    </citation>
    <scope>NUCLEOTIDE SEQUENCE [LARGE SCALE GENOMIC DNA]</scope>
    <source>
        <strain evidence="6">01-14</strain>
        <tissue evidence="6">Leaf</tissue>
    </source>
</reference>
<dbReference type="EC" id="2.4.1.-" evidence="5"/>
<dbReference type="AlphaFoldDB" id="A0AAP0MJS5"/>
<evidence type="ECO:0000256" key="1">
    <source>
        <dbReference type="ARBA" id="ARBA00009995"/>
    </source>
</evidence>
<accession>A0AAP0MJS5</accession>